<evidence type="ECO:0000256" key="8">
    <source>
        <dbReference type="ARBA" id="ARBA00023012"/>
    </source>
</evidence>
<dbReference type="PANTHER" id="PTHR43065:SF46">
    <property type="entry name" value="C4-DICARBOXYLATE TRANSPORT SENSOR PROTEIN DCTB"/>
    <property type="match status" value="1"/>
</dbReference>
<dbReference type="InterPro" id="IPR003661">
    <property type="entry name" value="HisK_dim/P_dom"/>
</dbReference>
<dbReference type="GO" id="GO:0006355">
    <property type="term" value="P:regulation of DNA-templated transcription"/>
    <property type="evidence" value="ECO:0007669"/>
    <property type="project" value="InterPro"/>
</dbReference>
<dbReference type="SMART" id="SM00065">
    <property type="entry name" value="GAF"/>
    <property type="match status" value="1"/>
</dbReference>
<dbReference type="InterPro" id="IPR000014">
    <property type="entry name" value="PAS"/>
</dbReference>
<dbReference type="PROSITE" id="PS50109">
    <property type="entry name" value="HIS_KIN"/>
    <property type="match status" value="1"/>
</dbReference>
<dbReference type="CDD" id="cd00130">
    <property type="entry name" value="PAS"/>
    <property type="match status" value="2"/>
</dbReference>
<dbReference type="InterPro" id="IPR005467">
    <property type="entry name" value="His_kinase_dom"/>
</dbReference>
<dbReference type="InterPro" id="IPR001610">
    <property type="entry name" value="PAC"/>
</dbReference>
<evidence type="ECO:0000313" key="11">
    <source>
        <dbReference type="EMBL" id="SPD74529.1"/>
    </source>
</evidence>
<evidence type="ECO:0000256" key="2">
    <source>
        <dbReference type="ARBA" id="ARBA00012438"/>
    </source>
</evidence>
<dbReference type="EMBL" id="OJIN01000156">
    <property type="protein sequence ID" value="SPD74529.1"/>
    <property type="molecule type" value="Genomic_DNA"/>
</dbReference>
<dbReference type="SUPFAM" id="SSF47384">
    <property type="entry name" value="Homodimeric domain of signal transducing histidine kinase"/>
    <property type="match status" value="1"/>
</dbReference>
<dbReference type="Pfam" id="PF00989">
    <property type="entry name" value="PAS"/>
    <property type="match status" value="1"/>
</dbReference>
<feature type="domain" description="PAS" evidence="10">
    <location>
        <begin position="359"/>
        <end position="429"/>
    </location>
</feature>
<dbReference type="InterPro" id="IPR013656">
    <property type="entry name" value="PAS_4"/>
</dbReference>
<evidence type="ECO:0000256" key="6">
    <source>
        <dbReference type="ARBA" id="ARBA00022777"/>
    </source>
</evidence>
<organism evidence="11">
    <name type="scientific">uncultured Desulfobacterium sp</name>
    <dbReference type="NCBI Taxonomy" id="201089"/>
    <lineage>
        <taxon>Bacteria</taxon>
        <taxon>Pseudomonadati</taxon>
        <taxon>Thermodesulfobacteriota</taxon>
        <taxon>Desulfobacteria</taxon>
        <taxon>Desulfobacterales</taxon>
        <taxon>Desulfobacteriaceae</taxon>
        <taxon>Desulfobacterium</taxon>
        <taxon>environmental samples</taxon>
    </lineage>
</organism>
<dbReference type="PANTHER" id="PTHR43065">
    <property type="entry name" value="SENSOR HISTIDINE KINASE"/>
    <property type="match status" value="1"/>
</dbReference>
<dbReference type="SUPFAM" id="SSF55781">
    <property type="entry name" value="GAF domain-like"/>
    <property type="match status" value="1"/>
</dbReference>
<dbReference type="PRINTS" id="PR00344">
    <property type="entry name" value="BCTRLSENSOR"/>
</dbReference>
<dbReference type="InterPro" id="IPR036097">
    <property type="entry name" value="HisK_dim/P_sf"/>
</dbReference>
<dbReference type="EC" id="2.7.13.3" evidence="2"/>
<dbReference type="SMART" id="SM00086">
    <property type="entry name" value="PAC"/>
    <property type="match status" value="2"/>
</dbReference>
<dbReference type="Gene3D" id="1.10.287.130">
    <property type="match status" value="1"/>
</dbReference>
<dbReference type="AlphaFoldDB" id="A0A445MYN0"/>
<dbReference type="Pfam" id="PF01590">
    <property type="entry name" value="GAF"/>
    <property type="match status" value="1"/>
</dbReference>
<dbReference type="Gene3D" id="3.30.565.10">
    <property type="entry name" value="Histidine kinase-like ATPase, C-terminal domain"/>
    <property type="match status" value="1"/>
</dbReference>
<dbReference type="SMART" id="SM00091">
    <property type="entry name" value="PAS"/>
    <property type="match status" value="2"/>
</dbReference>
<sequence length="739" mass="83223">MHARLNTCKIIVYFYFDFLWYSPQIIVMTKKPVDKRLKNNAQGLQARSDASKDGGPRLLEFDWWKTALANAPSFISVVDRNGIIQYVNRMLPGFGKKNIIGTSIFKYQTDENRHISRKTLDGIFRSGKRGIFEAAGVGAHDSSSWYQVQYGPIERDGEVKAAIFIAIDISDRKKAEKAISYRIQFEKLIMNISSRFVRLSLDEIDAGINDALRIIGEFAHVDRAYVFQFREGLEADNTHEWCAENIQAQIQKLKHINMSDEFPWFLLKMRARLPIHIRSMDDLPGEAIREKGHFERHGIRSVMAVPMLGGEKLTGFLGFDAVTAQKSWSEDLIGLLTITADVISNALERKRRDQELRASEEKFRFLVNFSPDPIAITRDGQYRQINLAFTEMLGYTQQDVDEGLMISDLVQDKDKETILKRHRDRLSGKNVSKTFRIDYIAKNGKLISCETSAVMIPYGGRPAALVIIRDITERINAERENIRLQNQLNQAQRMEAIGTLAGGIAHDINSILYGIIGYAEIARYHQIEEGHPALLSLDEIIKASDRAANLVKQILTFSRRKRHEKIKFKLTTIINETLGLLRPTMPPSIEIKEQIKTNADFILADPGEIHQVMMNLCTNAAYAMRDTGGTLMIDLDSRQLNDEDIALYPGLNPGPYLVLTVSDNGHGIDHAIIERIFDPYFTTKPAGEGTGLGLAVVHGIVKACGGAISVESEPGKGASFEILLPLFQDENVNVPFRDG</sequence>
<evidence type="ECO:0000259" key="9">
    <source>
        <dbReference type="PROSITE" id="PS50109"/>
    </source>
</evidence>
<dbReference type="GO" id="GO:0000155">
    <property type="term" value="F:phosphorelay sensor kinase activity"/>
    <property type="evidence" value="ECO:0007669"/>
    <property type="project" value="InterPro"/>
</dbReference>
<dbReference type="InterPro" id="IPR004358">
    <property type="entry name" value="Sig_transdc_His_kin-like_C"/>
</dbReference>
<dbReference type="Pfam" id="PF02518">
    <property type="entry name" value="HATPase_c"/>
    <property type="match status" value="1"/>
</dbReference>
<reference evidence="11" key="1">
    <citation type="submission" date="2018-01" db="EMBL/GenBank/DDBJ databases">
        <authorList>
            <person name="Regsiter A."/>
            <person name="William W."/>
        </authorList>
    </citation>
    <scope>NUCLEOTIDE SEQUENCE</scope>
    <source>
        <strain evidence="11">TRIP AH-1</strain>
    </source>
</reference>
<dbReference type="InterPro" id="IPR036890">
    <property type="entry name" value="HATPase_C_sf"/>
</dbReference>
<dbReference type="NCBIfam" id="TIGR00229">
    <property type="entry name" value="sensory_box"/>
    <property type="match status" value="2"/>
</dbReference>
<keyword evidence="5" id="KW-0547">Nucleotide-binding</keyword>
<proteinExistence type="predicted"/>
<dbReference type="GO" id="GO:0005524">
    <property type="term" value="F:ATP binding"/>
    <property type="evidence" value="ECO:0007669"/>
    <property type="project" value="UniProtKB-KW"/>
</dbReference>
<dbReference type="InterPro" id="IPR003594">
    <property type="entry name" value="HATPase_dom"/>
</dbReference>
<evidence type="ECO:0000256" key="4">
    <source>
        <dbReference type="ARBA" id="ARBA00022679"/>
    </source>
</evidence>
<dbReference type="Pfam" id="PF00512">
    <property type="entry name" value="HisKA"/>
    <property type="match status" value="1"/>
</dbReference>
<protein>
    <recommendedName>
        <fullName evidence="2">histidine kinase</fullName>
        <ecNumber evidence="2">2.7.13.3</ecNumber>
    </recommendedName>
</protein>
<dbReference type="SMART" id="SM00387">
    <property type="entry name" value="HATPase_c"/>
    <property type="match status" value="1"/>
</dbReference>
<evidence type="ECO:0000256" key="1">
    <source>
        <dbReference type="ARBA" id="ARBA00000085"/>
    </source>
</evidence>
<evidence type="ECO:0000256" key="3">
    <source>
        <dbReference type="ARBA" id="ARBA00022553"/>
    </source>
</evidence>
<dbReference type="CDD" id="cd00082">
    <property type="entry name" value="HisKA"/>
    <property type="match status" value="1"/>
</dbReference>
<gene>
    <name evidence="11" type="ORF">PITCH_A2390001</name>
</gene>
<evidence type="ECO:0000259" key="10">
    <source>
        <dbReference type="PROSITE" id="PS50112"/>
    </source>
</evidence>
<dbReference type="InterPro" id="IPR013767">
    <property type="entry name" value="PAS_fold"/>
</dbReference>
<evidence type="ECO:0000256" key="5">
    <source>
        <dbReference type="ARBA" id="ARBA00022741"/>
    </source>
</evidence>
<keyword evidence="7" id="KW-0067">ATP-binding</keyword>
<dbReference type="InterPro" id="IPR029016">
    <property type="entry name" value="GAF-like_dom_sf"/>
</dbReference>
<dbReference type="InterPro" id="IPR003018">
    <property type="entry name" value="GAF"/>
</dbReference>
<keyword evidence="6 11" id="KW-0418">Kinase</keyword>
<dbReference type="SUPFAM" id="SSF55785">
    <property type="entry name" value="PYP-like sensor domain (PAS domain)"/>
    <property type="match status" value="2"/>
</dbReference>
<dbReference type="Pfam" id="PF08448">
    <property type="entry name" value="PAS_4"/>
    <property type="match status" value="1"/>
</dbReference>
<dbReference type="SMART" id="SM00388">
    <property type="entry name" value="HisKA"/>
    <property type="match status" value="1"/>
</dbReference>
<accession>A0A445MYN0</accession>
<dbReference type="InterPro" id="IPR035965">
    <property type="entry name" value="PAS-like_dom_sf"/>
</dbReference>
<dbReference type="Gene3D" id="3.30.450.20">
    <property type="entry name" value="PAS domain"/>
    <property type="match status" value="2"/>
</dbReference>
<dbReference type="Gene3D" id="3.30.450.40">
    <property type="match status" value="1"/>
</dbReference>
<comment type="catalytic activity">
    <reaction evidence="1">
        <text>ATP + protein L-histidine = ADP + protein N-phospho-L-histidine.</text>
        <dbReference type="EC" id="2.7.13.3"/>
    </reaction>
</comment>
<keyword evidence="8" id="KW-0902">Two-component regulatory system</keyword>
<dbReference type="SUPFAM" id="SSF55874">
    <property type="entry name" value="ATPase domain of HSP90 chaperone/DNA topoisomerase II/histidine kinase"/>
    <property type="match status" value="1"/>
</dbReference>
<keyword evidence="3" id="KW-0597">Phosphoprotein</keyword>
<dbReference type="PROSITE" id="PS50112">
    <property type="entry name" value="PAS"/>
    <property type="match status" value="1"/>
</dbReference>
<name>A0A445MYN0_9BACT</name>
<feature type="domain" description="Histidine kinase" evidence="9">
    <location>
        <begin position="503"/>
        <end position="728"/>
    </location>
</feature>
<evidence type="ECO:0000256" key="7">
    <source>
        <dbReference type="ARBA" id="ARBA00022840"/>
    </source>
</evidence>
<keyword evidence="4 11" id="KW-0808">Transferase</keyword>